<sequence>MVQDEAVSQPAHCASAHVEKMVRFGGDIYGVWRKRRVERSLLLLVESHFVHGSHLYFLSSPFRARVTRVLCEPIRGSGGRMTISGLLPIQTVQLEDMCERMVVFIPIPRCRRRTCRIMLFPGWLRRTTPTDGRVASADRSQRQVRWSKLVSDEGEGERLKNPIDYPDGRSGYYRPYDPIDYPWCPSPGLKGPESPDGGWGCAALARPSASENKMMLSYGMNAFKSLARSHPAVFARHHPDLTCLSDGSVVQR</sequence>
<reference evidence="2 3" key="1">
    <citation type="submission" date="2024-02" db="EMBL/GenBank/DDBJ databases">
        <authorList>
            <person name="Chen Y."/>
            <person name="Shah S."/>
            <person name="Dougan E. K."/>
            <person name="Thang M."/>
            <person name="Chan C."/>
        </authorList>
    </citation>
    <scope>NUCLEOTIDE SEQUENCE [LARGE SCALE GENOMIC DNA]</scope>
</reference>
<keyword evidence="3" id="KW-1185">Reference proteome</keyword>
<dbReference type="Proteomes" id="UP001642484">
    <property type="component" value="Unassembled WGS sequence"/>
</dbReference>
<name>A0ABP0KYR8_9DINO</name>
<evidence type="ECO:0000313" key="1">
    <source>
        <dbReference type="EMBL" id="CAK9031961.1"/>
    </source>
</evidence>
<proteinExistence type="predicted"/>
<gene>
    <name evidence="1" type="ORF">CCMP2556_LOCUS18490</name>
    <name evidence="2" type="ORF">CCMP2556_LOCUS18496</name>
</gene>
<dbReference type="EMBL" id="CAXAMN010010524">
    <property type="protein sequence ID" value="CAK9031961.1"/>
    <property type="molecule type" value="Genomic_DNA"/>
</dbReference>
<organism evidence="2 3">
    <name type="scientific">Durusdinium trenchii</name>
    <dbReference type="NCBI Taxonomy" id="1381693"/>
    <lineage>
        <taxon>Eukaryota</taxon>
        <taxon>Sar</taxon>
        <taxon>Alveolata</taxon>
        <taxon>Dinophyceae</taxon>
        <taxon>Suessiales</taxon>
        <taxon>Symbiodiniaceae</taxon>
        <taxon>Durusdinium</taxon>
    </lineage>
</organism>
<comment type="caution">
    <text evidence="2">The sequence shown here is derived from an EMBL/GenBank/DDBJ whole genome shotgun (WGS) entry which is preliminary data.</text>
</comment>
<evidence type="ECO:0000313" key="3">
    <source>
        <dbReference type="Proteomes" id="UP001642484"/>
    </source>
</evidence>
<protein>
    <submittedName>
        <fullName evidence="2">Uncharacterized protein</fullName>
    </submittedName>
</protein>
<accession>A0ABP0KYR8</accession>
<evidence type="ECO:0000313" key="2">
    <source>
        <dbReference type="EMBL" id="CAK9031979.1"/>
    </source>
</evidence>
<dbReference type="EMBL" id="CAXAMN010010535">
    <property type="protein sequence ID" value="CAK9031979.1"/>
    <property type="molecule type" value="Genomic_DNA"/>
</dbReference>